<dbReference type="AlphaFoldDB" id="A0A3S0QG36"/>
<reference evidence="2 3" key="1">
    <citation type="submission" date="2018-12" db="EMBL/GenBank/DDBJ databases">
        <title>Hymenobacter gummosus sp. nov., isolated from a spring.</title>
        <authorList>
            <person name="Nie L."/>
        </authorList>
    </citation>
    <scope>NUCLEOTIDE SEQUENCE [LARGE SCALE GENOMIC DNA]</scope>
    <source>
        <strain evidence="2 3">KCTC 52166</strain>
    </source>
</reference>
<sequence>MKELGLGLLLVGIVSMILPLANMNFMFLAWINNWGPTTAWLIRGGITLLGLVLWLAFRNRE</sequence>
<feature type="transmembrane region" description="Helical" evidence="1">
    <location>
        <begin position="37"/>
        <end position="57"/>
    </location>
</feature>
<organism evidence="2 3">
    <name type="scientific">Hymenobacter gummosus</name>
    <dbReference type="NCBI Taxonomy" id="1776032"/>
    <lineage>
        <taxon>Bacteria</taxon>
        <taxon>Pseudomonadati</taxon>
        <taxon>Bacteroidota</taxon>
        <taxon>Cytophagia</taxon>
        <taxon>Cytophagales</taxon>
        <taxon>Hymenobacteraceae</taxon>
        <taxon>Hymenobacter</taxon>
    </lineage>
</organism>
<name>A0A3S0QG36_9BACT</name>
<evidence type="ECO:0000313" key="3">
    <source>
        <dbReference type="Proteomes" id="UP000282184"/>
    </source>
</evidence>
<comment type="caution">
    <text evidence="2">The sequence shown here is derived from an EMBL/GenBank/DDBJ whole genome shotgun (WGS) entry which is preliminary data.</text>
</comment>
<dbReference type="OrthoDB" id="332088at2"/>
<keyword evidence="3" id="KW-1185">Reference proteome</keyword>
<keyword evidence="1" id="KW-0812">Transmembrane</keyword>
<evidence type="ECO:0008006" key="4">
    <source>
        <dbReference type="Google" id="ProtNLM"/>
    </source>
</evidence>
<dbReference type="Proteomes" id="UP000282184">
    <property type="component" value="Unassembled WGS sequence"/>
</dbReference>
<keyword evidence="1" id="KW-0472">Membrane</keyword>
<gene>
    <name evidence="2" type="ORF">EJV47_18745</name>
</gene>
<evidence type="ECO:0000313" key="2">
    <source>
        <dbReference type="EMBL" id="RTQ47463.1"/>
    </source>
</evidence>
<evidence type="ECO:0000256" key="1">
    <source>
        <dbReference type="SAM" id="Phobius"/>
    </source>
</evidence>
<accession>A0A3S0QG36</accession>
<dbReference type="RefSeq" id="WP_126694716.1">
    <property type="nucleotide sequence ID" value="NZ_RXOF01000012.1"/>
</dbReference>
<dbReference type="EMBL" id="RXOF01000012">
    <property type="protein sequence ID" value="RTQ47463.1"/>
    <property type="molecule type" value="Genomic_DNA"/>
</dbReference>
<protein>
    <recommendedName>
        <fullName evidence="4">DUF378 domain-containing protein</fullName>
    </recommendedName>
</protein>
<feature type="transmembrane region" description="Helical" evidence="1">
    <location>
        <begin position="7"/>
        <end position="31"/>
    </location>
</feature>
<keyword evidence="1" id="KW-1133">Transmembrane helix</keyword>
<proteinExistence type="predicted"/>